<evidence type="ECO:0000256" key="2">
    <source>
        <dbReference type="ARBA" id="ARBA00022448"/>
    </source>
</evidence>
<sequence length="130" mass="14347">MFDIAFSELLIIGIVALVVIGPERLPKVARTVGHLLGRMQRYVSDVKSDISREMKLDELKKLRAEVQDSAQDLQRSITGEMRSVEQSVSETARNITQEFSPTGTRSENDTGTQPVPPLADGEPARPAQKT</sequence>
<dbReference type="HAMAP" id="MF_00237">
    <property type="entry name" value="TatB"/>
    <property type="match status" value="1"/>
</dbReference>
<feature type="region of interest" description="Disordered" evidence="11">
    <location>
        <begin position="70"/>
        <end position="130"/>
    </location>
</feature>
<evidence type="ECO:0000256" key="10">
    <source>
        <dbReference type="HAMAP-Rule" id="MF_00237"/>
    </source>
</evidence>
<keyword evidence="8 10" id="KW-0811">Translocation</keyword>
<evidence type="ECO:0000256" key="12">
    <source>
        <dbReference type="SAM" id="Phobius"/>
    </source>
</evidence>
<protein>
    <recommendedName>
        <fullName evidence="10">Sec-independent protein translocase protein TatB</fullName>
    </recommendedName>
</protein>
<evidence type="ECO:0000256" key="3">
    <source>
        <dbReference type="ARBA" id="ARBA00022475"/>
    </source>
</evidence>
<dbReference type="Gene3D" id="1.20.5.3310">
    <property type="match status" value="1"/>
</dbReference>
<keyword evidence="4" id="KW-0997">Cell inner membrane</keyword>
<evidence type="ECO:0000256" key="5">
    <source>
        <dbReference type="ARBA" id="ARBA00022692"/>
    </source>
</evidence>
<dbReference type="GO" id="GO:0033281">
    <property type="term" value="C:TAT protein transport complex"/>
    <property type="evidence" value="ECO:0007669"/>
    <property type="project" value="UniProtKB-UniRule"/>
</dbReference>
<dbReference type="RefSeq" id="WP_186411267.1">
    <property type="nucleotide sequence ID" value="NZ_FLQY01000201.1"/>
</dbReference>
<dbReference type="InterPro" id="IPR003369">
    <property type="entry name" value="TatA/B/E"/>
</dbReference>
<keyword evidence="5 10" id="KW-0812">Transmembrane</keyword>
<evidence type="ECO:0000256" key="7">
    <source>
        <dbReference type="ARBA" id="ARBA00022989"/>
    </source>
</evidence>
<accession>A0A1A8XU00</accession>
<dbReference type="PRINTS" id="PR01506">
    <property type="entry name" value="TATBPROTEIN"/>
</dbReference>
<dbReference type="GO" id="GO:0043953">
    <property type="term" value="P:protein transport by the Tat complex"/>
    <property type="evidence" value="ECO:0007669"/>
    <property type="project" value="UniProtKB-UniRule"/>
</dbReference>
<evidence type="ECO:0000256" key="6">
    <source>
        <dbReference type="ARBA" id="ARBA00022927"/>
    </source>
</evidence>
<keyword evidence="3 10" id="KW-1003">Cell membrane</keyword>
<organism evidence="13 14">
    <name type="scientific">Candidatus Propionivibrio aalborgensis</name>
    <dbReference type="NCBI Taxonomy" id="1860101"/>
    <lineage>
        <taxon>Bacteria</taxon>
        <taxon>Pseudomonadati</taxon>
        <taxon>Pseudomonadota</taxon>
        <taxon>Betaproteobacteria</taxon>
        <taxon>Rhodocyclales</taxon>
        <taxon>Rhodocyclaceae</taxon>
        <taxon>Propionivibrio</taxon>
    </lineage>
</organism>
<evidence type="ECO:0000313" key="13">
    <source>
        <dbReference type="EMBL" id="SBT08535.1"/>
    </source>
</evidence>
<keyword evidence="2 10" id="KW-0813">Transport</keyword>
<comment type="subunit">
    <text evidence="10">The Tat system comprises two distinct complexes: a TatABC complex, containing multiple copies of TatA, TatB and TatC subunits, and a separate TatA complex, containing only TatA subunits. Substrates initially bind to the TatABC complex, which probably triggers association of the separate TatA complex to form the active translocon.</text>
</comment>
<evidence type="ECO:0000256" key="8">
    <source>
        <dbReference type="ARBA" id="ARBA00023010"/>
    </source>
</evidence>
<dbReference type="PANTHER" id="PTHR33162:SF1">
    <property type="entry name" value="SEC-INDEPENDENT PROTEIN TRANSLOCASE PROTEIN TATA, CHLOROPLASTIC"/>
    <property type="match status" value="1"/>
</dbReference>
<dbReference type="EMBL" id="FLQY01000201">
    <property type="protein sequence ID" value="SBT08535.1"/>
    <property type="molecule type" value="Genomic_DNA"/>
</dbReference>
<evidence type="ECO:0000313" key="14">
    <source>
        <dbReference type="Proteomes" id="UP000199600"/>
    </source>
</evidence>
<keyword evidence="6 10" id="KW-0653">Protein transport</keyword>
<dbReference type="PANTHER" id="PTHR33162">
    <property type="entry name" value="SEC-INDEPENDENT PROTEIN TRANSLOCASE PROTEIN TATA, CHLOROPLASTIC"/>
    <property type="match status" value="1"/>
</dbReference>
<keyword evidence="9 10" id="KW-0472">Membrane</keyword>
<proteinExistence type="inferred from homology"/>
<dbReference type="GO" id="GO:0008320">
    <property type="term" value="F:protein transmembrane transporter activity"/>
    <property type="evidence" value="ECO:0007669"/>
    <property type="project" value="UniProtKB-UniRule"/>
</dbReference>
<dbReference type="NCBIfam" id="TIGR01410">
    <property type="entry name" value="tatB"/>
    <property type="match status" value="1"/>
</dbReference>
<comment type="subcellular location">
    <subcellularLocation>
        <location evidence="10">Cell membrane</location>
        <topology evidence="10">Single-pass membrane protein</topology>
    </subcellularLocation>
    <subcellularLocation>
        <location evidence="1">Membrane</location>
        <topology evidence="1">Single-pass membrane protein</topology>
    </subcellularLocation>
</comment>
<evidence type="ECO:0000256" key="11">
    <source>
        <dbReference type="SAM" id="MobiDB-lite"/>
    </source>
</evidence>
<comment type="function">
    <text evidence="10">Part of the twin-arginine translocation (Tat) system that transports large folded proteins containing a characteristic twin-arginine motif in their signal peptide across membranes. Together with TatC, TatB is part of a receptor directly interacting with Tat signal peptides. TatB may form an oligomeric binding site that transiently accommodates folded Tat precursor proteins before their translocation.</text>
</comment>
<dbReference type="Pfam" id="PF02416">
    <property type="entry name" value="TatA_B_E"/>
    <property type="match status" value="1"/>
</dbReference>
<name>A0A1A8XU00_9RHOO</name>
<evidence type="ECO:0000256" key="1">
    <source>
        <dbReference type="ARBA" id="ARBA00004167"/>
    </source>
</evidence>
<keyword evidence="14" id="KW-1185">Reference proteome</keyword>
<feature type="transmembrane region" description="Helical" evidence="12">
    <location>
        <begin position="6"/>
        <end position="22"/>
    </location>
</feature>
<evidence type="ECO:0000256" key="9">
    <source>
        <dbReference type="ARBA" id="ARBA00023136"/>
    </source>
</evidence>
<keyword evidence="7 10" id="KW-1133">Transmembrane helix</keyword>
<feature type="compositionally biased region" description="Polar residues" evidence="11">
    <location>
        <begin position="84"/>
        <end position="113"/>
    </location>
</feature>
<dbReference type="InterPro" id="IPR018448">
    <property type="entry name" value="TatB"/>
</dbReference>
<evidence type="ECO:0000256" key="4">
    <source>
        <dbReference type="ARBA" id="ARBA00022519"/>
    </source>
</evidence>
<dbReference type="AlphaFoldDB" id="A0A1A8XU00"/>
<dbReference type="Proteomes" id="UP000199600">
    <property type="component" value="Unassembled WGS sequence"/>
</dbReference>
<reference evidence="13 14" key="1">
    <citation type="submission" date="2016-06" db="EMBL/GenBank/DDBJ databases">
        <authorList>
            <person name="Kjaerup R.B."/>
            <person name="Dalgaard T.S."/>
            <person name="Juul-Madsen H.R."/>
        </authorList>
    </citation>
    <scope>NUCLEOTIDE SEQUENCE [LARGE SCALE GENOMIC DNA]</scope>
    <source>
        <strain evidence="13">2</strain>
    </source>
</reference>
<comment type="similarity">
    <text evidence="10">Belongs to the TatB family.</text>
</comment>
<gene>
    <name evidence="10 13" type="primary">tatB</name>
    <name evidence="13" type="ORF">PROAA_280029</name>
</gene>